<evidence type="ECO:0000259" key="5">
    <source>
        <dbReference type="Pfam" id="PF08240"/>
    </source>
</evidence>
<evidence type="ECO:0000256" key="1">
    <source>
        <dbReference type="ARBA" id="ARBA00001947"/>
    </source>
</evidence>
<comment type="cofactor">
    <cofactor evidence="1">
        <name>Zn(2+)</name>
        <dbReference type="ChEBI" id="CHEBI:29105"/>
    </cofactor>
</comment>
<sequence>MCEVNLVKALGVTPGVKDSLELLEMDEPAESEGEVLVETLAVGLCGTDKEIVSAQYGEAPPGAKHLVLGHENLGRVVSAPEGSGLAEGDLVVGIVRRPDPVPCEACAAGQWDMCRNGKYTEHGIKGLNGFARERFRADADALVKLDRGLERIGVLLEPTTIVAKAWQHAEAIGKRAFYDPKVAVVTGAGPVGLLAALLGVQRGLDVHVYDRVTDGPKPDLVRDLGATYHTDSLTDSGVRADVLIECTGVPSVVMETITEHALDAITCLTGVSSIGKTLPVDVGAANREAVLGNDVVFGSVNANRSHYEAAAAALAKADADWLARLITRRVPLADFGNAFEHEKNDVKVVLDVKEA</sequence>
<dbReference type="SUPFAM" id="SSF50129">
    <property type="entry name" value="GroES-like"/>
    <property type="match status" value="1"/>
</dbReference>
<dbReference type="InterPro" id="IPR013154">
    <property type="entry name" value="ADH-like_N"/>
</dbReference>
<dbReference type="Gene3D" id="3.90.180.10">
    <property type="entry name" value="Medium-chain alcohol dehydrogenases, catalytic domain"/>
    <property type="match status" value="1"/>
</dbReference>
<keyword evidence="8" id="KW-1185">Reference proteome</keyword>
<dbReference type="PANTHER" id="PTHR43189:SF2">
    <property type="entry name" value="GLUCOSE 1-DEHYDROGENASE"/>
    <property type="match status" value="1"/>
</dbReference>
<keyword evidence="3" id="KW-0862">Zinc</keyword>
<comment type="caution">
    <text evidence="7">The sequence shown here is derived from an EMBL/GenBank/DDBJ whole genome shotgun (WGS) entry which is preliminary data.</text>
</comment>
<keyword evidence="4" id="KW-0560">Oxidoreductase</keyword>
<dbReference type="CDD" id="cd08230">
    <property type="entry name" value="glucose_DH"/>
    <property type="match status" value="1"/>
</dbReference>
<evidence type="ECO:0000256" key="3">
    <source>
        <dbReference type="ARBA" id="ARBA00022833"/>
    </source>
</evidence>
<evidence type="ECO:0000259" key="6">
    <source>
        <dbReference type="Pfam" id="PF16912"/>
    </source>
</evidence>
<dbReference type="EMBL" id="BAAAQW010000011">
    <property type="protein sequence ID" value="GAA2202634.1"/>
    <property type="molecule type" value="Genomic_DNA"/>
</dbReference>
<accession>A0ABN3C0H0</accession>
<dbReference type="Proteomes" id="UP001500432">
    <property type="component" value="Unassembled WGS sequence"/>
</dbReference>
<dbReference type="SUPFAM" id="SSF51735">
    <property type="entry name" value="NAD(P)-binding Rossmann-fold domains"/>
    <property type="match status" value="1"/>
</dbReference>
<dbReference type="InterPro" id="IPR031640">
    <property type="entry name" value="Glu_dehyd_C"/>
</dbReference>
<evidence type="ECO:0000256" key="4">
    <source>
        <dbReference type="ARBA" id="ARBA00023002"/>
    </source>
</evidence>
<feature type="domain" description="Glucose dehydrogenase C-terminal" evidence="6">
    <location>
        <begin position="151"/>
        <end position="351"/>
    </location>
</feature>
<dbReference type="Pfam" id="PF16912">
    <property type="entry name" value="Glu_dehyd_C"/>
    <property type="match status" value="1"/>
</dbReference>
<dbReference type="Pfam" id="PF08240">
    <property type="entry name" value="ADH_N"/>
    <property type="match status" value="1"/>
</dbReference>
<evidence type="ECO:0000313" key="7">
    <source>
        <dbReference type="EMBL" id="GAA2202634.1"/>
    </source>
</evidence>
<proteinExistence type="predicted"/>
<dbReference type="InterPro" id="IPR036291">
    <property type="entry name" value="NAD(P)-bd_dom_sf"/>
</dbReference>
<gene>
    <name evidence="7" type="ORF">GCM10009849_31840</name>
</gene>
<evidence type="ECO:0000313" key="8">
    <source>
        <dbReference type="Proteomes" id="UP001500432"/>
    </source>
</evidence>
<reference evidence="7 8" key="1">
    <citation type="journal article" date="2019" name="Int. J. Syst. Evol. Microbiol.">
        <title>The Global Catalogue of Microorganisms (GCM) 10K type strain sequencing project: providing services to taxonomists for standard genome sequencing and annotation.</title>
        <authorList>
            <consortium name="The Broad Institute Genomics Platform"/>
            <consortium name="The Broad Institute Genome Sequencing Center for Infectious Disease"/>
            <person name="Wu L."/>
            <person name="Ma J."/>
        </authorList>
    </citation>
    <scope>NUCLEOTIDE SEQUENCE [LARGE SCALE GENOMIC DNA]</scope>
    <source>
        <strain evidence="7 8">JCM 16034</strain>
    </source>
</reference>
<dbReference type="InterPro" id="IPR011032">
    <property type="entry name" value="GroES-like_sf"/>
</dbReference>
<name>A0ABN3C0H0_9MICC</name>
<protein>
    <submittedName>
        <fullName evidence="7">Glucose 1-dehydrogenase</fullName>
    </submittedName>
</protein>
<keyword evidence="2" id="KW-0479">Metal-binding</keyword>
<feature type="domain" description="Alcohol dehydrogenase-like N-terminal" evidence="5">
    <location>
        <begin position="32"/>
        <end position="146"/>
    </location>
</feature>
<dbReference type="PANTHER" id="PTHR43189">
    <property type="entry name" value="ZINC-TYPE ALCOHOL DEHYDROGENASE-LIKE PROTEIN C1198.01-RELATED"/>
    <property type="match status" value="1"/>
</dbReference>
<organism evidence="7 8">
    <name type="scientific">Sinomonas flava</name>
    <dbReference type="NCBI Taxonomy" id="496857"/>
    <lineage>
        <taxon>Bacteria</taxon>
        <taxon>Bacillati</taxon>
        <taxon>Actinomycetota</taxon>
        <taxon>Actinomycetes</taxon>
        <taxon>Micrococcales</taxon>
        <taxon>Micrococcaceae</taxon>
        <taxon>Sinomonas</taxon>
    </lineage>
</organism>
<evidence type="ECO:0000256" key="2">
    <source>
        <dbReference type="ARBA" id="ARBA00022723"/>
    </source>
</evidence>
<dbReference type="Gene3D" id="3.40.50.720">
    <property type="entry name" value="NAD(P)-binding Rossmann-like Domain"/>
    <property type="match status" value="1"/>
</dbReference>